<dbReference type="EMBL" id="BAAAHE010000063">
    <property type="protein sequence ID" value="GAA0638537.1"/>
    <property type="molecule type" value="Genomic_DNA"/>
</dbReference>
<dbReference type="RefSeq" id="WP_344609713.1">
    <property type="nucleotide sequence ID" value="NZ_BAAAHE010000063.1"/>
</dbReference>
<reference evidence="2" key="1">
    <citation type="journal article" date="2019" name="Int. J. Syst. Evol. Microbiol.">
        <title>The Global Catalogue of Microorganisms (GCM) 10K type strain sequencing project: providing services to taxonomists for standard genome sequencing and annotation.</title>
        <authorList>
            <consortium name="The Broad Institute Genomics Platform"/>
            <consortium name="The Broad Institute Genome Sequencing Center for Infectious Disease"/>
            <person name="Wu L."/>
            <person name="Ma J."/>
        </authorList>
    </citation>
    <scope>NUCLEOTIDE SEQUENCE [LARGE SCALE GENOMIC DNA]</scope>
    <source>
        <strain evidence="2">JCM 10671</strain>
    </source>
</reference>
<protein>
    <submittedName>
        <fullName evidence="1">Uncharacterized protein</fullName>
    </submittedName>
</protein>
<dbReference type="Proteomes" id="UP001500957">
    <property type="component" value="Unassembled WGS sequence"/>
</dbReference>
<keyword evidence="2" id="KW-1185">Reference proteome</keyword>
<comment type="caution">
    <text evidence="1">The sequence shown here is derived from an EMBL/GenBank/DDBJ whole genome shotgun (WGS) entry which is preliminary data.</text>
</comment>
<evidence type="ECO:0000313" key="1">
    <source>
        <dbReference type="EMBL" id="GAA0638537.1"/>
    </source>
</evidence>
<sequence length="73" mass="7682">MLPTSRTSLGSIVALVADASLSVLSERVHRGSLTNARLALDERQTADLATQAVLRQLARRPAPAAAPKAQYGT</sequence>
<organism evidence="1 2">
    <name type="scientific">Sporichthya brevicatena</name>
    <dbReference type="NCBI Taxonomy" id="171442"/>
    <lineage>
        <taxon>Bacteria</taxon>
        <taxon>Bacillati</taxon>
        <taxon>Actinomycetota</taxon>
        <taxon>Actinomycetes</taxon>
        <taxon>Sporichthyales</taxon>
        <taxon>Sporichthyaceae</taxon>
        <taxon>Sporichthya</taxon>
    </lineage>
</organism>
<gene>
    <name evidence="1" type="ORF">GCM10009547_48420</name>
</gene>
<name>A0ABN1HCS4_9ACTN</name>
<proteinExistence type="predicted"/>
<evidence type="ECO:0000313" key="2">
    <source>
        <dbReference type="Proteomes" id="UP001500957"/>
    </source>
</evidence>
<accession>A0ABN1HCS4</accession>